<evidence type="ECO:0000313" key="2">
    <source>
        <dbReference type="Proteomes" id="UP000187209"/>
    </source>
</evidence>
<organism evidence="1 2">
    <name type="scientific">Stentor coeruleus</name>
    <dbReference type="NCBI Taxonomy" id="5963"/>
    <lineage>
        <taxon>Eukaryota</taxon>
        <taxon>Sar</taxon>
        <taxon>Alveolata</taxon>
        <taxon>Ciliophora</taxon>
        <taxon>Postciliodesmatophora</taxon>
        <taxon>Heterotrichea</taxon>
        <taxon>Heterotrichida</taxon>
        <taxon>Stentoridae</taxon>
        <taxon>Stentor</taxon>
    </lineage>
</organism>
<comment type="caution">
    <text evidence="1">The sequence shown here is derived from an EMBL/GenBank/DDBJ whole genome shotgun (WGS) entry which is preliminary data.</text>
</comment>
<dbReference type="EMBL" id="MPUH01002120">
    <property type="protein sequence ID" value="OMJ65468.1"/>
    <property type="molecule type" value="Genomic_DNA"/>
</dbReference>
<proteinExistence type="predicted"/>
<evidence type="ECO:0000313" key="1">
    <source>
        <dbReference type="EMBL" id="OMJ65468.1"/>
    </source>
</evidence>
<gene>
    <name evidence="1" type="ORF">SteCoe_38162</name>
</gene>
<sequence length="162" mass="18871">MSNEFKSLKKITKRKKRNVITVHLSPVVSMIPTEEESISRLTFYESNKSPDIFLNKIADQKDMETNTDFNMFQFKKKINITKSPTRTVKDKILSFKSISPVTFLPDISPSRSTVIRKSSIKYLRKSVRYSPYPDFSPSRNGSNLVKKILRQNVFNFNNVKRL</sequence>
<keyword evidence="2" id="KW-1185">Reference proteome</keyword>
<protein>
    <submittedName>
        <fullName evidence="1">Uncharacterized protein</fullName>
    </submittedName>
</protein>
<dbReference type="AlphaFoldDB" id="A0A1R2ALQ6"/>
<accession>A0A1R2ALQ6</accession>
<name>A0A1R2ALQ6_9CILI</name>
<reference evidence="1 2" key="1">
    <citation type="submission" date="2016-11" db="EMBL/GenBank/DDBJ databases">
        <title>The macronuclear genome of Stentor coeruleus: a giant cell with tiny introns.</title>
        <authorList>
            <person name="Slabodnick M."/>
            <person name="Ruby J.G."/>
            <person name="Reiff S.B."/>
            <person name="Swart E.C."/>
            <person name="Gosai S."/>
            <person name="Prabakaran S."/>
            <person name="Witkowska E."/>
            <person name="Larue G.E."/>
            <person name="Fisher S."/>
            <person name="Freeman R.M."/>
            <person name="Gunawardena J."/>
            <person name="Chu W."/>
            <person name="Stover N.A."/>
            <person name="Gregory B.D."/>
            <person name="Nowacki M."/>
            <person name="Derisi J."/>
            <person name="Roy S.W."/>
            <person name="Marshall W.F."/>
            <person name="Sood P."/>
        </authorList>
    </citation>
    <scope>NUCLEOTIDE SEQUENCE [LARGE SCALE GENOMIC DNA]</scope>
    <source>
        <strain evidence="1">WM001</strain>
    </source>
</reference>
<dbReference type="Proteomes" id="UP000187209">
    <property type="component" value="Unassembled WGS sequence"/>
</dbReference>